<evidence type="ECO:0000313" key="3">
    <source>
        <dbReference type="Proteomes" id="UP001175228"/>
    </source>
</evidence>
<organism evidence="2 3">
    <name type="scientific">Armillaria luteobubalina</name>
    <dbReference type="NCBI Taxonomy" id="153913"/>
    <lineage>
        <taxon>Eukaryota</taxon>
        <taxon>Fungi</taxon>
        <taxon>Dikarya</taxon>
        <taxon>Basidiomycota</taxon>
        <taxon>Agaricomycotina</taxon>
        <taxon>Agaricomycetes</taxon>
        <taxon>Agaricomycetidae</taxon>
        <taxon>Agaricales</taxon>
        <taxon>Marasmiineae</taxon>
        <taxon>Physalacriaceae</taxon>
        <taxon>Armillaria</taxon>
    </lineage>
</organism>
<evidence type="ECO:0000313" key="2">
    <source>
        <dbReference type="EMBL" id="KAK0489782.1"/>
    </source>
</evidence>
<reference evidence="2" key="1">
    <citation type="submission" date="2023-06" db="EMBL/GenBank/DDBJ databases">
        <authorList>
            <consortium name="Lawrence Berkeley National Laboratory"/>
            <person name="Ahrendt S."/>
            <person name="Sahu N."/>
            <person name="Indic B."/>
            <person name="Wong-Bajracharya J."/>
            <person name="Merenyi Z."/>
            <person name="Ke H.-M."/>
            <person name="Monk M."/>
            <person name="Kocsube S."/>
            <person name="Drula E."/>
            <person name="Lipzen A."/>
            <person name="Balint B."/>
            <person name="Henrissat B."/>
            <person name="Andreopoulos B."/>
            <person name="Martin F.M."/>
            <person name="Harder C.B."/>
            <person name="Rigling D."/>
            <person name="Ford K.L."/>
            <person name="Foster G.D."/>
            <person name="Pangilinan J."/>
            <person name="Papanicolaou A."/>
            <person name="Barry K."/>
            <person name="LaButti K."/>
            <person name="Viragh M."/>
            <person name="Koriabine M."/>
            <person name="Yan M."/>
            <person name="Riley R."/>
            <person name="Champramary S."/>
            <person name="Plett K.L."/>
            <person name="Tsai I.J."/>
            <person name="Slot J."/>
            <person name="Sipos G."/>
            <person name="Plett J."/>
            <person name="Nagy L.G."/>
            <person name="Grigoriev I.V."/>
        </authorList>
    </citation>
    <scope>NUCLEOTIDE SEQUENCE</scope>
    <source>
        <strain evidence="2">HWK02</strain>
    </source>
</reference>
<feature type="signal peptide" evidence="1">
    <location>
        <begin position="1"/>
        <end position="18"/>
    </location>
</feature>
<proteinExistence type="predicted"/>
<accession>A0AA39PSM4</accession>
<sequence length="80" mass="9137">MNGLSSLLAFLLSRRILSIFIFGIPKGPPSSADPYYQEIFLAKKPRLLSRWRHLLDKTGILLDIMATAPARNEDGRWPKR</sequence>
<gene>
    <name evidence="2" type="ORF">EDD18DRAFT_1188316</name>
</gene>
<comment type="caution">
    <text evidence="2">The sequence shown here is derived from an EMBL/GenBank/DDBJ whole genome shotgun (WGS) entry which is preliminary data.</text>
</comment>
<feature type="non-terminal residue" evidence="2">
    <location>
        <position position="80"/>
    </location>
</feature>
<dbReference type="EMBL" id="JAUEPU010000036">
    <property type="protein sequence ID" value="KAK0489782.1"/>
    <property type="molecule type" value="Genomic_DNA"/>
</dbReference>
<evidence type="ECO:0000256" key="1">
    <source>
        <dbReference type="SAM" id="SignalP"/>
    </source>
</evidence>
<dbReference type="AlphaFoldDB" id="A0AA39PSM4"/>
<name>A0AA39PSM4_9AGAR</name>
<keyword evidence="1" id="KW-0732">Signal</keyword>
<keyword evidence="3" id="KW-1185">Reference proteome</keyword>
<dbReference type="Proteomes" id="UP001175228">
    <property type="component" value="Unassembled WGS sequence"/>
</dbReference>
<evidence type="ECO:0008006" key="4">
    <source>
        <dbReference type="Google" id="ProtNLM"/>
    </source>
</evidence>
<protein>
    <recommendedName>
        <fullName evidence="4">Prion-inhibition and propagation HeLo domain-containing protein</fullName>
    </recommendedName>
</protein>
<feature type="chain" id="PRO_5041409193" description="Prion-inhibition and propagation HeLo domain-containing protein" evidence="1">
    <location>
        <begin position="19"/>
        <end position="80"/>
    </location>
</feature>